<feature type="region of interest" description="Disordered" evidence="1">
    <location>
        <begin position="318"/>
        <end position="342"/>
    </location>
</feature>
<protein>
    <submittedName>
        <fullName evidence="3">Uncharacterized protein</fullName>
    </submittedName>
</protein>
<evidence type="ECO:0000313" key="4">
    <source>
        <dbReference type="Proteomes" id="UP000076154"/>
    </source>
</evidence>
<keyword evidence="2" id="KW-0732">Signal</keyword>
<dbReference type="InParanoid" id="A0A369IZR7"/>
<evidence type="ECO:0000313" key="3">
    <source>
        <dbReference type="EMBL" id="RDB15241.1"/>
    </source>
</evidence>
<keyword evidence="4" id="KW-1185">Reference proteome</keyword>
<feature type="chain" id="PRO_5016950927" evidence="2">
    <location>
        <begin position="17"/>
        <end position="342"/>
    </location>
</feature>
<feature type="signal peptide" evidence="2">
    <location>
        <begin position="1"/>
        <end position="16"/>
    </location>
</feature>
<comment type="caution">
    <text evidence="3">The sequence shown here is derived from an EMBL/GenBank/DDBJ whole genome shotgun (WGS) entry which is preliminary data.</text>
</comment>
<organism evidence="3 4">
    <name type="scientific">Hypsizygus marmoreus</name>
    <name type="common">White beech mushroom</name>
    <name type="synonym">Agaricus marmoreus</name>
    <dbReference type="NCBI Taxonomy" id="39966"/>
    <lineage>
        <taxon>Eukaryota</taxon>
        <taxon>Fungi</taxon>
        <taxon>Dikarya</taxon>
        <taxon>Basidiomycota</taxon>
        <taxon>Agaricomycotina</taxon>
        <taxon>Agaricomycetes</taxon>
        <taxon>Agaricomycetidae</taxon>
        <taxon>Agaricales</taxon>
        <taxon>Tricholomatineae</taxon>
        <taxon>Lyophyllaceae</taxon>
        <taxon>Hypsizygus</taxon>
    </lineage>
</organism>
<name>A0A369IZR7_HYPMA</name>
<dbReference type="OrthoDB" id="437457at2759"/>
<dbReference type="STRING" id="39966.A0A369IZR7"/>
<proteinExistence type="predicted"/>
<dbReference type="Proteomes" id="UP000076154">
    <property type="component" value="Unassembled WGS sequence"/>
</dbReference>
<evidence type="ECO:0000256" key="1">
    <source>
        <dbReference type="SAM" id="MobiDB-lite"/>
    </source>
</evidence>
<dbReference type="AlphaFoldDB" id="A0A369IZR7"/>
<evidence type="ECO:0000256" key="2">
    <source>
        <dbReference type="SAM" id="SignalP"/>
    </source>
</evidence>
<sequence length="342" mass="39315">MFIHLLVLLLPGKILNHLIYKAPVAFCMIEAVKVLFFCCGNVFVRRWETYDRPAWGERRGAYHTYEDDGDDYRSGYVDSMPTPKFEPEPPVDFKTPLRQEFLSVLLFPVDERAPRIIQMPYDVRLDGTDLMDDTTVYWEYKKRSGISQYIPGDLEFTFVTRRWGRRGKNAKGKKERHAVELGRILEVMCPWYDDDAPPESRPPLNKCMEALTGGSGAVSPKWYGNVLVTRIMNGRSDEPGTFWHLGYKHLADEFEAVDMKEDIGPLTSFFKTFEGVKEGVKVIHEREKDVRPGLWFPVFGPGVRHWKHELCGAQETQSYALGPTSNSPPRPGATHLFSSDEW</sequence>
<accession>A0A369IZR7</accession>
<reference evidence="3" key="1">
    <citation type="submission" date="2018-04" db="EMBL/GenBank/DDBJ databases">
        <title>Whole genome sequencing of Hypsizygus marmoreus.</title>
        <authorList>
            <person name="Choi I.-G."/>
            <person name="Min B."/>
            <person name="Kim J.-G."/>
            <person name="Kim S."/>
            <person name="Oh Y.-L."/>
            <person name="Kong W.-S."/>
            <person name="Park H."/>
            <person name="Jeong J."/>
            <person name="Song E.-S."/>
        </authorList>
    </citation>
    <scope>NUCLEOTIDE SEQUENCE [LARGE SCALE GENOMIC DNA]</scope>
    <source>
        <strain evidence="3">51987-8</strain>
    </source>
</reference>
<dbReference type="EMBL" id="LUEZ02000184">
    <property type="protein sequence ID" value="RDB15241.1"/>
    <property type="molecule type" value="Genomic_DNA"/>
</dbReference>
<gene>
    <name evidence="3" type="ORF">Hypma_004766</name>
</gene>